<reference evidence="2 3" key="1">
    <citation type="submission" date="2015-11" db="EMBL/GenBank/DDBJ databases">
        <title>Genomic analysis of 38 Legionella species identifies large and diverse effector repertoires.</title>
        <authorList>
            <person name="Burstein D."/>
            <person name="Amaro F."/>
            <person name="Zusman T."/>
            <person name="Lifshitz Z."/>
            <person name="Cohen O."/>
            <person name="Gilbert J.A."/>
            <person name="Pupko T."/>
            <person name="Shuman H.A."/>
            <person name="Segal G."/>
        </authorList>
    </citation>
    <scope>NUCLEOTIDE SEQUENCE [LARGE SCALE GENOMIC DNA]</scope>
    <source>
        <strain evidence="2 3">ATCC 43878</strain>
    </source>
</reference>
<sequence length="421" mass="48041">MRRNYITDSSNVDKFYKLSLFIIVILLFLAPALHTLKLIRISVLIPSLTFYIGFPLVILLLAFSFAILILRNGFFVDFFELLLIFIGFWTTCWTIWFKGDWIDIGGNVSRLIFVFLLYFTTRHYKLIWTKELIFKLAWSGAVGVMIGLSYLYILGVFGPYPVYMGLNSESTLLLLALALTRCMKRYRLTIVFVMLLIILSGKRGVLLAAIVMMLCSWIFPIKYSAISSRILQMIFIFCSIVLACLIVGLNGSLSFLPEQLTKKFQVSSEQSTEAKIRKITAGRNLEVTAVVHEWQQDPIKFWIGSGFGAHFTLQNENEEITKSTVHISPLGLVHIYGFPLAVILIFSIVWKISWVIVKRSFKDELIYYQALGLTSLGLFTVSMSSFIIMQNYLLWIALGLMSNPSLTLNKLTEIANDKQKN</sequence>
<keyword evidence="3" id="KW-1185">Reference proteome</keyword>
<protein>
    <recommendedName>
        <fullName evidence="4">O-Antigen ligase</fullName>
    </recommendedName>
</protein>
<feature type="transmembrane region" description="Helical" evidence="1">
    <location>
        <begin position="132"/>
        <end position="154"/>
    </location>
</feature>
<evidence type="ECO:0008006" key="4">
    <source>
        <dbReference type="Google" id="ProtNLM"/>
    </source>
</evidence>
<dbReference type="PATRIC" id="fig|29422.6.peg.2081"/>
<comment type="caution">
    <text evidence="2">The sequence shown here is derived from an EMBL/GenBank/DDBJ whole genome shotgun (WGS) entry which is preliminary data.</text>
</comment>
<feature type="transmembrane region" description="Helical" evidence="1">
    <location>
        <begin position="376"/>
        <end position="400"/>
    </location>
</feature>
<gene>
    <name evidence="2" type="ORF">Lbru_1951</name>
</gene>
<dbReference type="Proteomes" id="UP000054742">
    <property type="component" value="Unassembled WGS sequence"/>
</dbReference>
<feature type="transmembrane region" description="Helical" evidence="1">
    <location>
        <begin position="332"/>
        <end position="356"/>
    </location>
</feature>
<dbReference type="RefSeq" id="WP_058441949.1">
    <property type="nucleotide sequence ID" value="NZ_CAAAHU010000002.1"/>
</dbReference>
<accession>A0A0W0SDF6</accession>
<feature type="transmembrane region" description="Helical" evidence="1">
    <location>
        <begin position="15"/>
        <end position="36"/>
    </location>
</feature>
<feature type="transmembrane region" description="Helical" evidence="1">
    <location>
        <begin position="102"/>
        <end position="120"/>
    </location>
</feature>
<feature type="transmembrane region" description="Helical" evidence="1">
    <location>
        <begin position="231"/>
        <end position="256"/>
    </location>
</feature>
<keyword evidence="1" id="KW-1133">Transmembrane helix</keyword>
<keyword evidence="1" id="KW-0812">Transmembrane</keyword>
<evidence type="ECO:0000256" key="1">
    <source>
        <dbReference type="SAM" id="Phobius"/>
    </source>
</evidence>
<dbReference type="AlphaFoldDB" id="A0A0W0SDF6"/>
<name>A0A0W0SDF6_9GAMM</name>
<dbReference type="STRING" id="29422.Lbru_1951"/>
<feature type="transmembrane region" description="Helical" evidence="1">
    <location>
        <begin position="191"/>
        <end position="219"/>
    </location>
</feature>
<organism evidence="2 3">
    <name type="scientific">Legionella brunensis</name>
    <dbReference type="NCBI Taxonomy" id="29422"/>
    <lineage>
        <taxon>Bacteria</taxon>
        <taxon>Pseudomonadati</taxon>
        <taxon>Pseudomonadota</taxon>
        <taxon>Gammaproteobacteria</taxon>
        <taxon>Legionellales</taxon>
        <taxon>Legionellaceae</taxon>
        <taxon>Legionella</taxon>
    </lineage>
</organism>
<proteinExistence type="predicted"/>
<feature type="transmembrane region" description="Helical" evidence="1">
    <location>
        <begin position="48"/>
        <end position="70"/>
    </location>
</feature>
<feature type="transmembrane region" description="Helical" evidence="1">
    <location>
        <begin position="77"/>
        <end position="96"/>
    </location>
</feature>
<keyword evidence="1" id="KW-0472">Membrane</keyword>
<dbReference type="EMBL" id="LNXV01000029">
    <property type="protein sequence ID" value="KTC81431.1"/>
    <property type="molecule type" value="Genomic_DNA"/>
</dbReference>
<feature type="transmembrane region" description="Helical" evidence="1">
    <location>
        <begin position="160"/>
        <end position="179"/>
    </location>
</feature>
<evidence type="ECO:0000313" key="2">
    <source>
        <dbReference type="EMBL" id="KTC81431.1"/>
    </source>
</evidence>
<evidence type="ECO:0000313" key="3">
    <source>
        <dbReference type="Proteomes" id="UP000054742"/>
    </source>
</evidence>